<feature type="region of interest" description="Disordered" evidence="9">
    <location>
        <begin position="165"/>
        <end position="239"/>
    </location>
</feature>
<evidence type="ECO:0000256" key="2">
    <source>
        <dbReference type="ARBA" id="ARBA00022723"/>
    </source>
</evidence>
<feature type="compositionally biased region" description="Polar residues" evidence="9">
    <location>
        <begin position="68"/>
        <end position="96"/>
    </location>
</feature>
<evidence type="ECO:0000256" key="9">
    <source>
        <dbReference type="SAM" id="MobiDB-lite"/>
    </source>
</evidence>
<evidence type="ECO:0000256" key="7">
    <source>
        <dbReference type="ARBA" id="ARBA00023204"/>
    </source>
</evidence>
<evidence type="ECO:0000256" key="5">
    <source>
        <dbReference type="ARBA" id="ARBA00022771"/>
    </source>
</evidence>
<organism evidence="12 13">
    <name type="scientific">Actinidia rufa</name>
    <dbReference type="NCBI Taxonomy" id="165716"/>
    <lineage>
        <taxon>Eukaryota</taxon>
        <taxon>Viridiplantae</taxon>
        <taxon>Streptophyta</taxon>
        <taxon>Embryophyta</taxon>
        <taxon>Tracheophyta</taxon>
        <taxon>Spermatophyta</taxon>
        <taxon>Magnoliopsida</taxon>
        <taxon>eudicotyledons</taxon>
        <taxon>Gunneridae</taxon>
        <taxon>Pentapetalae</taxon>
        <taxon>asterids</taxon>
        <taxon>Ericales</taxon>
        <taxon>Actinidiaceae</taxon>
        <taxon>Actinidia</taxon>
    </lineage>
</organism>
<evidence type="ECO:0000256" key="4">
    <source>
        <dbReference type="ARBA" id="ARBA00022763"/>
    </source>
</evidence>
<keyword evidence="4" id="KW-0227">DNA damage</keyword>
<dbReference type="AlphaFoldDB" id="A0A7J0HB02"/>
<evidence type="ECO:0000259" key="10">
    <source>
        <dbReference type="PROSITE" id="PS50172"/>
    </source>
</evidence>
<dbReference type="GO" id="GO:0004842">
    <property type="term" value="F:ubiquitin-protein transferase activity"/>
    <property type="evidence" value="ECO:0007669"/>
    <property type="project" value="TreeGrafter"/>
</dbReference>
<dbReference type="SMART" id="SM00249">
    <property type="entry name" value="PHD"/>
    <property type="match status" value="1"/>
</dbReference>
<keyword evidence="6" id="KW-0862">Zinc</keyword>
<dbReference type="OrthoDB" id="2384350at2759"/>
<reference evidence="12 13" key="1">
    <citation type="submission" date="2019-07" db="EMBL/GenBank/DDBJ databases">
        <title>De Novo Assembly of kiwifruit Actinidia rufa.</title>
        <authorList>
            <person name="Sugita-Konishi S."/>
            <person name="Sato K."/>
            <person name="Mori E."/>
            <person name="Abe Y."/>
            <person name="Kisaki G."/>
            <person name="Hamano K."/>
            <person name="Suezawa K."/>
            <person name="Otani M."/>
            <person name="Fukuda T."/>
            <person name="Manabe T."/>
            <person name="Gomi K."/>
            <person name="Tabuchi M."/>
            <person name="Akimitsu K."/>
            <person name="Kataoka I."/>
        </authorList>
    </citation>
    <scope>NUCLEOTIDE SEQUENCE [LARGE SCALE GENOMIC DNA]</scope>
    <source>
        <strain evidence="13">cv. Fuchu</strain>
    </source>
</reference>
<dbReference type="SUPFAM" id="SSF52113">
    <property type="entry name" value="BRCT domain"/>
    <property type="match status" value="1"/>
</dbReference>
<gene>
    <name evidence="12" type="ORF">Acr_28g0009030</name>
</gene>
<dbReference type="GO" id="GO:0045944">
    <property type="term" value="P:positive regulation of transcription by RNA polymerase II"/>
    <property type="evidence" value="ECO:0007669"/>
    <property type="project" value="TreeGrafter"/>
</dbReference>
<name>A0A7J0HB02_9ERIC</name>
<feature type="region of interest" description="Disordered" evidence="9">
    <location>
        <begin position="68"/>
        <end position="114"/>
    </location>
</feature>
<evidence type="ECO:0000259" key="11">
    <source>
        <dbReference type="PROSITE" id="PS51805"/>
    </source>
</evidence>
<proteinExistence type="predicted"/>
<dbReference type="SMART" id="SM00292">
    <property type="entry name" value="BRCT"/>
    <property type="match status" value="1"/>
</dbReference>
<dbReference type="PANTHER" id="PTHR13763:SF9">
    <property type="entry name" value="BRCA1-ASSOCIATED RING DOMAIN PROTEIN 1"/>
    <property type="match status" value="1"/>
</dbReference>
<dbReference type="Gene3D" id="3.30.40.10">
    <property type="entry name" value="Zinc/RING finger domain, C3HC4 (zinc finger)"/>
    <property type="match status" value="1"/>
</dbReference>
<dbReference type="InterPro" id="IPR001965">
    <property type="entry name" value="Znf_PHD"/>
</dbReference>
<dbReference type="GO" id="GO:0008270">
    <property type="term" value="F:zinc ion binding"/>
    <property type="evidence" value="ECO:0007669"/>
    <property type="project" value="UniProtKB-KW"/>
</dbReference>
<evidence type="ECO:0000256" key="3">
    <source>
        <dbReference type="ARBA" id="ARBA00022737"/>
    </source>
</evidence>
<dbReference type="GO" id="GO:0000724">
    <property type="term" value="P:double-strand break repair via homologous recombination"/>
    <property type="evidence" value="ECO:0007669"/>
    <property type="project" value="TreeGrafter"/>
</dbReference>
<keyword evidence="8" id="KW-0539">Nucleus</keyword>
<feature type="compositionally biased region" description="Polar residues" evidence="9">
    <location>
        <begin position="205"/>
        <end position="221"/>
    </location>
</feature>
<dbReference type="Pfam" id="PF13771">
    <property type="entry name" value="zf-HC5HC2H"/>
    <property type="match status" value="1"/>
</dbReference>
<dbReference type="InterPro" id="IPR001357">
    <property type="entry name" value="BRCT_dom"/>
</dbReference>
<sequence>MKCFLGFADVRPAPYIKNLVTIYRSLDATFSGNLSQPVAFGTPIYVGRVQQQFPPSLDTNVDNELKESVQTAQEGNSSNGQPMFSSKRVQATLNQSGEDENDLTGKSDKSTPPITSMVVEGFEMLDGDGMIFRGGGKSIPPQYPGCMRSAKYVVPFTEEIDTNRVVQPSLGSPPSFVIRGIDDDNSDPVSRNSSTEKHPSKRIVESNSAKAGGETNNTTSPGAGAGENHSRNTKRQKKLNSRLSATGMKINGCTQPNVFPSENAATSELEYRLGEFSGIKANTISDSNDANRSTCAFCQSSELTFRTGPMLHFINGKEVKGDAATNSNIIHVHKTCIEWTPQVYFVGETVKNLKAEVARAAKLKCSRCRLRGAALGCFEKSCDNSYHVPCAVEILGCRWDIEDFLMLCPNHSLVKFPREKSMLGKHAVEEQHAVPTEITSKQSTFWDASHNGVKEWIFCGSALSADEKYLLVKFASICGATVSKFWKPNVTHVIASTDAKGACCRTLKVLKAILNGRWILKTDWIKACMEALHSVDEEPYEVGLDNHGCRDGPKTGRLRALDNGGIVIEDKEQLFAQSHDALATPSVTLVVYNNDCKLEDGGSIVSKRRVVAENLADEIGSEVIAHTWLLESMAACELQPLAF</sequence>
<feature type="domain" description="BRCT" evidence="10">
    <location>
        <begin position="457"/>
        <end position="542"/>
    </location>
</feature>
<evidence type="ECO:0000256" key="6">
    <source>
        <dbReference type="ARBA" id="ARBA00022833"/>
    </source>
</evidence>
<dbReference type="Proteomes" id="UP000585474">
    <property type="component" value="Unassembled WGS sequence"/>
</dbReference>
<dbReference type="GO" id="GO:0005634">
    <property type="term" value="C:nucleus"/>
    <property type="evidence" value="ECO:0007669"/>
    <property type="project" value="UniProtKB-SubCell"/>
</dbReference>
<dbReference type="CDD" id="cd17734">
    <property type="entry name" value="BRCT_Bard1_rpt1"/>
    <property type="match status" value="1"/>
</dbReference>
<dbReference type="EMBL" id="BJWL01000028">
    <property type="protein sequence ID" value="GFZ20198.1"/>
    <property type="molecule type" value="Genomic_DNA"/>
</dbReference>
<evidence type="ECO:0000256" key="1">
    <source>
        <dbReference type="ARBA" id="ARBA00004123"/>
    </source>
</evidence>
<keyword evidence="5" id="KW-0863">Zinc-finger</keyword>
<evidence type="ECO:0000313" key="13">
    <source>
        <dbReference type="Proteomes" id="UP000585474"/>
    </source>
</evidence>
<protein>
    <submittedName>
        <fullName evidence="12">Breast cancer associated RING 1</fullName>
    </submittedName>
</protein>
<dbReference type="InterPro" id="IPR031099">
    <property type="entry name" value="BRCA1-associated"/>
</dbReference>
<feature type="domain" description="PHD-type" evidence="11">
    <location>
        <begin position="292"/>
        <end position="412"/>
    </location>
</feature>
<evidence type="ECO:0000313" key="12">
    <source>
        <dbReference type="EMBL" id="GFZ20198.1"/>
    </source>
</evidence>
<dbReference type="InterPro" id="IPR036420">
    <property type="entry name" value="BRCT_dom_sf"/>
</dbReference>
<keyword evidence="7" id="KW-0234">DNA repair</keyword>
<dbReference type="PROSITE" id="PS50172">
    <property type="entry name" value="BRCT"/>
    <property type="match status" value="1"/>
</dbReference>
<evidence type="ECO:0000256" key="8">
    <source>
        <dbReference type="ARBA" id="ARBA00023242"/>
    </source>
</evidence>
<dbReference type="InterPro" id="IPR013083">
    <property type="entry name" value="Znf_RING/FYVE/PHD"/>
</dbReference>
<comment type="caution">
    <text evidence="12">The sequence shown here is derived from an EMBL/GenBank/DDBJ whole genome shotgun (WGS) entry which is preliminary data.</text>
</comment>
<keyword evidence="2" id="KW-0479">Metal-binding</keyword>
<dbReference type="Gene3D" id="3.40.50.10190">
    <property type="entry name" value="BRCT domain"/>
    <property type="match status" value="2"/>
</dbReference>
<dbReference type="PANTHER" id="PTHR13763">
    <property type="entry name" value="BREAST CANCER TYPE 1 SUSCEPTIBILITY PROTEIN BRCA1"/>
    <property type="match status" value="1"/>
</dbReference>
<accession>A0A7J0HB02</accession>
<comment type="subcellular location">
    <subcellularLocation>
        <location evidence="1">Nucleus</location>
    </subcellularLocation>
</comment>
<dbReference type="InterPro" id="IPR034732">
    <property type="entry name" value="EPHD"/>
</dbReference>
<dbReference type="Pfam" id="PF00533">
    <property type="entry name" value="BRCT"/>
    <property type="match status" value="1"/>
</dbReference>
<keyword evidence="3" id="KW-0677">Repeat</keyword>
<dbReference type="PROSITE" id="PS51805">
    <property type="entry name" value="EPHD"/>
    <property type="match status" value="1"/>
</dbReference>
<feature type="compositionally biased region" description="Basic and acidic residues" evidence="9">
    <location>
        <begin position="194"/>
        <end position="204"/>
    </location>
</feature>
<keyword evidence="13" id="KW-1185">Reference proteome</keyword>
<dbReference type="FunFam" id="3.40.50.10190:FF:000006">
    <property type="entry name" value="Breast cancer type 1 susceptibility protein homolog"/>
    <property type="match status" value="1"/>
</dbReference>